<dbReference type="SUPFAM" id="SSF53901">
    <property type="entry name" value="Thiolase-like"/>
    <property type="match status" value="1"/>
</dbReference>
<dbReference type="InterPro" id="IPR014030">
    <property type="entry name" value="Ketoacyl_synth_N"/>
</dbReference>
<dbReference type="Proteomes" id="UP000682202">
    <property type="component" value="Chromosome"/>
</dbReference>
<dbReference type="Gene3D" id="3.40.47.10">
    <property type="match status" value="1"/>
</dbReference>
<keyword evidence="3" id="KW-0812">Transmembrane</keyword>
<organism evidence="5 6">
    <name type="scientific">Mycobacterium spongiae</name>
    <dbReference type="NCBI Taxonomy" id="886343"/>
    <lineage>
        <taxon>Bacteria</taxon>
        <taxon>Bacillati</taxon>
        <taxon>Actinomycetota</taxon>
        <taxon>Actinomycetes</taxon>
        <taxon>Mycobacteriales</taxon>
        <taxon>Mycobacteriaceae</taxon>
        <taxon>Mycobacterium</taxon>
    </lineage>
</organism>
<dbReference type="GO" id="GO:0004312">
    <property type="term" value="F:fatty acid synthase activity"/>
    <property type="evidence" value="ECO:0007669"/>
    <property type="project" value="TreeGrafter"/>
</dbReference>
<keyword evidence="3" id="KW-1133">Transmembrane helix</keyword>
<sequence length="197" mass="21861">MPMSDVAVAGMSCRFPRAAGPAGLWTLLGDGVDAVGPMPASRLPGNHQPLRPPGAADDSQAHGDAGYLDDISEFNASFFNISPREAKLTDPRQRLARELAWELFHGAHIIPAVASERRIGVFIGAMNDSYGLPLQRDLDNLRERHRFTGVARSIIANRVSRFMNFGGSLVWPMWGGRWFLGQNLVIAVWWWVRRVRS</sequence>
<gene>
    <name evidence="5" type="ORF">F6B93_19715</name>
</gene>
<dbReference type="InterPro" id="IPR050091">
    <property type="entry name" value="PKS_NRPS_Biosynth_Enz"/>
</dbReference>
<protein>
    <recommendedName>
        <fullName evidence="4">Ketosynthase family 3 (KS3) domain-containing protein</fullName>
    </recommendedName>
</protein>
<dbReference type="Pfam" id="PF00109">
    <property type="entry name" value="ketoacyl-synt"/>
    <property type="match status" value="1"/>
</dbReference>
<dbReference type="PANTHER" id="PTHR43775:SF51">
    <property type="entry name" value="INACTIVE PHENOLPHTHIOCEROL SYNTHESIS POLYKETIDE SYNTHASE TYPE I PKS1-RELATED"/>
    <property type="match status" value="1"/>
</dbReference>
<keyword evidence="6" id="KW-1185">Reference proteome</keyword>
<dbReference type="GO" id="GO:0006633">
    <property type="term" value="P:fatty acid biosynthetic process"/>
    <property type="evidence" value="ECO:0007669"/>
    <property type="project" value="TreeGrafter"/>
</dbReference>
<reference evidence="5" key="1">
    <citation type="submission" date="2019-12" db="EMBL/GenBank/DDBJ databases">
        <title>Mycobacterium spongiae sp. nov.</title>
        <authorList>
            <person name="Stinear T."/>
        </authorList>
    </citation>
    <scope>NUCLEOTIDE SEQUENCE</scope>
    <source>
        <strain evidence="5">FSD4b-SM</strain>
    </source>
</reference>
<evidence type="ECO:0000313" key="5">
    <source>
        <dbReference type="EMBL" id="QUR68999.1"/>
    </source>
</evidence>
<evidence type="ECO:0000256" key="2">
    <source>
        <dbReference type="SAM" id="MobiDB-lite"/>
    </source>
</evidence>
<proteinExistence type="predicted"/>
<dbReference type="SMART" id="SM00825">
    <property type="entry name" value="PKS_KS"/>
    <property type="match status" value="1"/>
</dbReference>
<accession>A0A975PYL2</accession>
<dbReference type="PANTHER" id="PTHR43775">
    <property type="entry name" value="FATTY ACID SYNTHASE"/>
    <property type="match status" value="1"/>
</dbReference>
<feature type="transmembrane region" description="Helical" evidence="3">
    <location>
        <begin position="169"/>
        <end position="192"/>
    </location>
</feature>
<feature type="domain" description="Ketosynthase family 3 (KS3)" evidence="4">
    <location>
        <begin position="6"/>
        <end position="191"/>
    </location>
</feature>
<dbReference type="InterPro" id="IPR016039">
    <property type="entry name" value="Thiolase-like"/>
</dbReference>
<dbReference type="InterPro" id="IPR020841">
    <property type="entry name" value="PKS_Beta-ketoAc_synthase_dom"/>
</dbReference>
<evidence type="ECO:0000256" key="3">
    <source>
        <dbReference type="SAM" id="Phobius"/>
    </source>
</evidence>
<dbReference type="KEGG" id="mspg:F6B93_19715"/>
<evidence type="ECO:0000259" key="4">
    <source>
        <dbReference type="SMART" id="SM00825"/>
    </source>
</evidence>
<feature type="region of interest" description="Disordered" evidence="2">
    <location>
        <begin position="38"/>
        <end position="62"/>
    </location>
</feature>
<name>A0A975PYL2_9MYCO</name>
<keyword evidence="1" id="KW-0808">Transferase</keyword>
<evidence type="ECO:0000313" key="6">
    <source>
        <dbReference type="Proteomes" id="UP000682202"/>
    </source>
</evidence>
<dbReference type="EMBL" id="CP046600">
    <property type="protein sequence ID" value="QUR68999.1"/>
    <property type="molecule type" value="Genomic_DNA"/>
</dbReference>
<keyword evidence="3" id="KW-0472">Membrane</keyword>
<dbReference type="AlphaFoldDB" id="A0A975PYL2"/>
<evidence type="ECO:0000256" key="1">
    <source>
        <dbReference type="ARBA" id="ARBA00022679"/>
    </source>
</evidence>